<evidence type="ECO:0000256" key="1">
    <source>
        <dbReference type="ARBA" id="ARBA00022737"/>
    </source>
</evidence>
<keyword evidence="1" id="KW-0677">Repeat</keyword>
<dbReference type="Pfam" id="PF12796">
    <property type="entry name" value="Ank_2"/>
    <property type="match status" value="2"/>
</dbReference>
<feature type="domain" description="Fungal STAND N-terminal Goodbye" evidence="3">
    <location>
        <begin position="20"/>
        <end position="147"/>
    </location>
</feature>
<dbReference type="Pfam" id="PF17109">
    <property type="entry name" value="Goodbye"/>
    <property type="match status" value="1"/>
</dbReference>
<dbReference type="OrthoDB" id="194358at2759"/>
<keyword evidence="2" id="KW-0040">ANK repeat</keyword>
<feature type="repeat" description="ANK" evidence="2">
    <location>
        <begin position="979"/>
        <end position="1011"/>
    </location>
</feature>
<dbReference type="PRINTS" id="PR01415">
    <property type="entry name" value="ANKYRIN"/>
</dbReference>
<dbReference type="AlphaFoldDB" id="A0A9P5MKA7"/>
<gene>
    <name evidence="6" type="ORF">DFH94DRAFT_659080</name>
</gene>
<dbReference type="InterPro" id="IPR054471">
    <property type="entry name" value="GPIID_WHD"/>
</dbReference>
<dbReference type="PROSITE" id="PS50297">
    <property type="entry name" value="ANK_REP_REGION"/>
    <property type="match status" value="6"/>
</dbReference>
<dbReference type="Proteomes" id="UP000759537">
    <property type="component" value="Unassembled WGS sequence"/>
</dbReference>
<dbReference type="Gene3D" id="3.40.50.300">
    <property type="entry name" value="P-loop containing nucleotide triphosphate hydrolases"/>
    <property type="match status" value="1"/>
</dbReference>
<dbReference type="SUPFAM" id="SSF52540">
    <property type="entry name" value="P-loop containing nucleoside triphosphate hydrolases"/>
    <property type="match status" value="1"/>
</dbReference>
<evidence type="ECO:0000313" key="7">
    <source>
        <dbReference type="Proteomes" id="UP000759537"/>
    </source>
</evidence>
<reference evidence="6" key="2">
    <citation type="journal article" date="2020" name="Nat. Commun.">
        <title>Large-scale genome sequencing of mycorrhizal fungi provides insights into the early evolution of symbiotic traits.</title>
        <authorList>
            <person name="Miyauchi S."/>
            <person name="Kiss E."/>
            <person name="Kuo A."/>
            <person name="Drula E."/>
            <person name="Kohler A."/>
            <person name="Sanchez-Garcia M."/>
            <person name="Morin E."/>
            <person name="Andreopoulos B."/>
            <person name="Barry K.W."/>
            <person name="Bonito G."/>
            <person name="Buee M."/>
            <person name="Carver A."/>
            <person name="Chen C."/>
            <person name="Cichocki N."/>
            <person name="Clum A."/>
            <person name="Culley D."/>
            <person name="Crous P.W."/>
            <person name="Fauchery L."/>
            <person name="Girlanda M."/>
            <person name="Hayes R.D."/>
            <person name="Keri Z."/>
            <person name="LaButti K."/>
            <person name="Lipzen A."/>
            <person name="Lombard V."/>
            <person name="Magnuson J."/>
            <person name="Maillard F."/>
            <person name="Murat C."/>
            <person name="Nolan M."/>
            <person name="Ohm R.A."/>
            <person name="Pangilinan J."/>
            <person name="Pereira M.F."/>
            <person name="Perotto S."/>
            <person name="Peter M."/>
            <person name="Pfister S."/>
            <person name="Riley R."/>
            <person name="Sitrit Y."/>
            <person name="Stielow J.B."/>
            <person name="Szollosi G."/>
            <person name="Zifcakova L."/>
            <person name="Stursova M."/>
            <person name="Spatafora J.W."/>
            <person name="Tedersoo L."/>
            <person name="Vaario L.M."/>
            <person name="Yamada A."/>
            <person name="Yan M."/>
            <person name="Wang P."/>
            <person name="Xu J."/>
            <person name="Bruns T."/>
            <person name="Baldrian P."/>
            <person name="Vilgalys R."/>
            <person name="Dunand C."/>
            <person name="Henrissat B."/>
            <person name="Grigoriev I.V."/>
            <person name="Hibbett D."/>
            <person name="Nagy L.G."/>
            <person name="Martin F.M."/>
        </authorList>
    </citation>
    <scope>NUCLEOTIDE SEQUENCE</scope>
    <source>
        <strain evidence="6">Prilba</strain>
    </source>
</reference>
<dbReference type="SUPFAM" id="SSF48403">
    <property type="entry name" value="Ankyrin repeat"/>
    <property type="match status" value="1"/>
</dbReference>
<feature type="repeat" description="ANK" evidence="2">
    <location>
        <begin position="946"/>
        <end position="978"/>
    </location>
</feature>
<name>A0A9P5MKA7_9AGAM</name>
<dbReference type="EMBL" id="WHVB01000076">
    <property type="protein sequence ID" value="KAF8463219.1"/>
    <property type="molecule type" value="Genomic_DNA"/>
</dbReference>
<dbReference type="InterPro" id="IPR027417">
    <property type="entry name" value="P-loop_NTPase"/>
</dbReference>
<evidence type="ECO:0000256" key="2">
    <source>
        <dbReference type="PROSITE-ProRule" id="PRU00023"/>
    </source>
</evidence>
<dbReference type="InterPro" id="IPR056884">
    <property type="entry name" value="NPHP3-like_N"/>
</dbReference>
<dbReference type="InterPro" id="IPR031350">
    <property type="entry name" value="Goodbye_dom"/>
</dbReference>
<dbReference type="InterPro" id="IPR002110">
    <property type="entry name" value="Ankyrin_rpt"/>
</dbReference>
<evidence type="ECO:0000259" key="3">
    <source>
        <dbReference type="Pfam" id="PF17109"/>
    </source>
</evidence>
<dbReference type="Gene3D" id="1.25.40.20">
    <property type="entry name" value="Ankyrin repeat-containing domain"/>
    <property type="match status" value="2"/>
</dbReference>
<protein>
    <recommendedName>
        <fullName evidence="8">NACHT domain-containing protein</fullName>
    </recommendedName>
</protein>
<feature type="repeat" description="ANK" evidence="2">
    <location>
        <begin position="848"/>
        <end position="880"/>
    </location>
</feature>
<organism evidence="6 7">
    <name type="scientific">Russula ochroleuca</name>
    <dbReference type="NCBI Taxonomy" id="152965"/>
    <lineage>
        <taxon>Eukaryota</taxon>
        <taxon>Fungi</taxon>
        <taxon>Dikarya</taxon>
        <taxon>Basidiomycota</taxon>
        <taxon>Agaricomycotina</taxon>
        <taxon>Agaricomycetes</taxon>
        <taxon>Russulales</taxon>
        <taxon>Russulaceae</taxon>
        <taxon>Russula</taxon>
    </lineage>
</organism>
<feature type="repeat" description="ANK" evidence="2">
    <location>
        <begin position="881"/>
        <end position="913"/>
    </location>
</feature>
<comment type="caution">
    <text evidence="6">The sequence shown here is derived from an EMBL/GenBank/DDBJ whole genome shotgun (WGS) entry which is preliminary data.</text>
</comment>
<evidence type="ECO:0000259" key="5">
    <source>
        <dbReference type="Pfam" id="PF24883"/>
    </source>
</evidence>
<dbReference type="InterPro" id="IPR036770">
    <property type="entry name" value="Ankyrin_rpt-contain_sf"/>
</dbReference>
<sequence length="1038" mass="116334">MSTSNQTAGPSTDNFTAIFNAAENEFQTLTGKSLKSHPFATQLKTCQNPDAISNLLRTQAQAFSKFRKGDERLMAWLDPTIHILSTFSDTLGEGISLVSNLPFSPAKTIFTGIGVLLGAVRDVVASHDILIQLFERINFFLQRLKSYTGMPLTNESRELLGKIMAQLLLIFALSTRAMTERRIKKILKKLIGRQDVEDALLQLDILTKEESLMVVVRNLEVTHHIDGNVKATRAITEDVDDNVKATKVLTEDIDGNVKATKEHIHDVDNNIKATKVLVKDVNTNVKDIEGVARSVDNVTHELKRNQIQEKLRSWLSPPDPSVNHNTACKTQHSGTATWFIQGSTFQDWKKNGTLLWVRGNPGAGKSILCSAIIEDIKNMQEAKPALIGYYYFDFKDTSKRDVRGLLTSLLLQLCDDSDRCWDVLKMLYTSCRDGSKQPNDAALMRCLKSMLELPGQLPTFLIVDALDECPNTTGTPSAREEVLDFLEDLVGSNHSNLFICVTSRPEQDIQSVLNPLISASLQVSLHEEGGQREDITSYVHSFVHKDRTMRRWREEDKILVITTLVERAGGMFRWVFCQLDTLRRCMPSSIRNALNELPTTLDETYERVLREIPKEKRQHAHRLFQCLVVAIRPLRVEELAELFAIEFDTDAVPNLKEGWRPENTEDAVLSACSTLIAVIENEGSKIVQFSHFSVKEYLTSDRLRTSEIGNLQHYHIPLDAAHTILARACLTVLLQLDENVDKKCLETFPLAFYAAQHWVDHAKYEDVASQIQDGIEEIFNPSKPYLAAWTWIHDVDSNQVRETIQDLSERPQPPGATALYYAVLCGFSWLAESLIITHAENVNVKCGRHGTPLHAAAFKGHLDAARLLLAHGVNVNTTTKYKRTPLFSACNGGHLDVIRLLLEHGAVVDFNFRIGLLLHEASYSGRANIVHLLLQHNANVNARNGFDETPLHYASMTGQASVARLLLEHGALVNAQSRSHKTPLYRASEYGRLETVEVLLGHGADLHIQRKDQNPLQVAISKGHVKVVQLLLMHGAES</sequence>
<evidence type="ECO:0000259" key="4">
    <source>
        <dbReference type="Pfam" id="PF22939"/>
    </source>
</evidence>
<dbReference type="SMART" id="SM00248">
    <property type="entry name" value="ANK"/>
    <property type="match status" value="7"/>
</dbReference>
<feature type="domain" description="Nephrocystin 3-like N-terminal" evidence="5">
    <location>
        <begin position="334"/>
        <end position="504"/>
    </location>
</feature>
<feature type="domain" description="GPI inositol-deacylase winged helix" evidence="4">
    <location>
        <begin position="616"/>
        <end position="704"/>
    </location>
</feature>
<dbReference type="PANTHER" id="PTHR10039:SF16">
    <property type="entry name" value="GPI INOSITOL-DEACYLASE"/>
    <property type="match status" value="1"/>
</dbReference>
<dbReference type="Pfam" id="PF00023">
    <property type="entry name" value="Ank"/>
    <property type="match status" value="1"/>
</dbReference>
<feature type="repeat" description="ANK" evidence="2">
    <location>
        <begin position="918"/>
        <end position="945"/>
    </location>
</feature>
<evidence type="ECO:0008006" key="8">
    <source>
        <dbReference type="Google" id="ProtNLM"/>
    </source>
</evidence>
<accession>A0A9P5MKA7</accession>
<keyword evidence="7" id="KW-1185">Reference proteome</keyword>
<reference evidence="6" key="1">
    <citation type="submission" date="2019-10" db="EMBL/GenBank/DDBJ databases">
        <authorList>
            <consortium name="DOE Joint Genome Institute"/>
            <person name="Kuo A."/>
            <person name="Miyauchi S."/>
            <person name="Kiss E."/>
            <person name="Drula E."/>
            <person name="Kohler A."/>
            <person name="Sanchez-Garcia M."/>
            <person name="Andreopoulos B."/>
            <person name="Barry K.W."/>
            <person name="Bonito G."/>
            <person name="Buee M."/>
            <person name="Carver A."/>
            <person name="Chen C."/>
            <person name="Cichocki N."/>
            <person name="Clum A."/>
            <person name="Culley D."/>
            <person name="Crous P.W."/>
            <person name="Fauchery L."/>
            <person name="Girlanda M."/>
            <person name="Hayes R."/>
            <person name="Keri Z."/>
            <person name="LaButti K."/>
            <person name="Lipzen A."/>
            <person name="Lombard V."/>
            <person name="Magnuson J."/>
            <person name="Maillard F."/>
            <person name="Morin E."/>
            <person name="Murat C."/>
            <person name="Nolan M."/>
            <person name="Ohm R."/>
            <person name="Pangilinan J."/>
            <person name="Pereira M."/>
            <person name="Perotto S."/>
            <person name="Peter M."/>
            <person name="Riley R."/>
            <person name="Sitrit Y."/>
            <person name="Stielow B."/>
            <person name="Szollosi G."/>
            <person name="Zifcakova L."/>
            <person name="Stursova M."/>
            <person name="Spatafora J.W."/>
            <person name="Tedersoo L."/>
            <person name="Vaario L.-M."/>
            <person name="Yamada A."/>
            <person name="Yan M."/>
            <person name="Wang P."/>
            <person name="Xu J."/>
            <person name="Bruns T."/>
            <person name="Baldrian P."/>
            <person name="Vilgalys R."/>
            <person name="Henrissat B."/>
            <person name="Grigoriev I.V."/>
            <person name="Hibbett D."/>
            <person name="Nagy L.G."/>
            <person name="Martin F.M."/>
        </authorList>
    </citation>
    <scope>NUCLEOTIDE SEQUENCE</scope>
    <source>
        <strain evidence="6">Prilba</strain>
    </source>
</reference>
<dbReference type="PROSITE" id="PS50088">
    <property type="entry name" value="ANK_REPEAT"/>
    <property type="match status" value="6"/>
</dbReference>
<dbReference type="PANTHER" id="PTHR10039">
    <property type="entry name" value="AMELOGENIN"/>
    <property type="match status" value="1"/>
</dbReference>
<evidence type="ECO:0000313" key="6">
    <source>
        <dbReference type="EMBL" id="KAF8463219.1"/>
    </source>
</evidence>
<feature type="repeat" description="ANK" evidence="2">
    <location>
        <begin position="1011"/>
        <end position="1038"/>
    </location>
</feature>
<dbReference type="Pfam" id="PF22939">
    <property type="entry name" value="WHD_GPIID"/>
    <property type="match status" value="1"/>
</dbReference>
<dbReference type="Pfam" id="PF24883">
    <property type="entry name" value="NPHP3_N"/>
    <property type="match status" value="1"/>
</dbReference>
<proteinExistence type="predicted"/>